<dbReference type="EC" id="2.7.13.3" evidence="3"/>
<dbReference type="Gene3D" id="1.10.287.620">
    <property type="entry name" value="Helix Hairpins"/>
    <property type="match status" value="1"/>
</dbReference>
<dbReference type="PANTHER" id="PTHR24422:SF27">
    <property type="entry name" value="PROTEIN-GLUTAMATE O-METHYLTRANSFERASE"/>
    <property type="match status" value="1"/>
</dbReference>
<proteinExistence type="predicted"/>
<name>A0A212R0K1_RHOAC</name>
<dbReference type="InterPro" id="IPR029063">
    <property type="entry name" value="SAM-dependent_MTases_sf"/>
</dbReference>
<dbReference type="GO" id="GO:0000156">
    <property type="term" value="F:phosphorelay response regulator activity"/>
    <property type="evidence" value="ECO:0007669"/>
    <property type="project" value="InterPro"/>
</dbReference>
<dbReference type="OrthoDB" id="9816309at2"/>
<dbReference type="Pfam" id="PF13596">
    <property type="entry name" value="PAS_10"/>
    <property type="match status" value="1"/>
</dbReference>
<feature type="region of interest" description="Disordered" evidence="15">
    <location>
        <begin position="479"/>
        <end position="507"/>
    </location>
</feature>
<dbReference type="SUPFAM" id="SSF55785">
    <property type="entry name" value="PYP-like sensor domain (PAS domain)"/>
    <property type="match status" value="1"/>
</dbReference>
<dbReference type="AlphaFoldDB" id="A0A212R0K1"/>
<dbReference type="InterPro" id="IPR000014">
    <property type="entry name" value="PAS"/>
</dbReference>
<dbReference type="Pfam" id="PF01739">
    <property type="entry name" value="CheR"/>
    <property type="match status" value="1"/>
</dbReference>
<evidence type="ECO:0000256" key="9">
    <source>
        <dbReference type="ARBA" id="ARBA00022691"/>
    </source>
</evidence>
<dbReference type="GO" id="GO:0005737">
    <property type="term" value="C:cytoplasm"/>
    <property type="evidence" value="ECO:0007669"/>
    <property type="project" value="InterPro"/>
</dbReference>
<keyword evidence="7" id="KW-0489">Methyltransferase</keyword>
<dbReference type="CDD" id="cd00130">
    <property type="entry name" value="PAS"/>
    <property type="match status" value="1"/>
</dbReference>
<dbReference type="Gene3D" id="3.30.450.20">
    <property type="entry name" value="PAS domain"/>
    <property type="match status" value="1"/>
</dbReference>
<dbReference type="SMART" id="SM00911">
    <property type="entry name" value="HWE_HK"/>
    <property type="match status" value="1"/>
</dbReference>
<evidence type="ECO:0000259" key="17">
    <source>
        <dbReference type="PROSITE" id="PS50123"/>
    </source>
</evidence>
<dbReference type="EMBL" id="FYDG01000002">
    <property type="protein sequence ID" value="SNB65425.1"/>
    <property type="molecule type" value="Genomic_DNA"/>
</dbReference>
<evidence type="ECO:0000256" key="15">
    <source>
        <dbReference type="SAM" id="MobiDB-lite"/>
    </source>
</evidence>
<evidence type="ECO:0000256" key="13">
    <source>
        <dbReference type="PROSITE-ProRule" id="PRU00050"/>
    </source>
</evidence>
<dbReference type="GO" id="GO:0008983">
    <property type="term" value="F:protein-glutamate O-methyltransferase activity"/>
    <property type="evidence" value="ECO:0007669"/>
    <property type="project" value="UniProtKB-EC"/>
</dbReference>
<dbReference type="InterPro" id="IPR035965">
    <property type="entry name" value="PAS-like_dom_sf"/>
</dbReference>
<dbReference type="Proteomes" id="UP000198418">
    <property type="component" value="Unassembled WGS sequence"/>
</dbReference>
<dbReference type="GO" id="GO:0032259">
    <property type="term" value="P:methylation"/>
    <property type="evidence" value="ECO:0007669"/>
    <property type="project" value="UniProtKB-KW"/>
</dbReference>
<gene>
    <name evidence="18" type="ORF">SAMN06265338_102214</name>
</gene>
<dbReference type="InterPro" id="IPR035909">
    <property type="entry name" value="CheB_C"/>
</dbReference>
<organism evidence="18 19">
    <name type="scientific">Rhodoblastus acidophilus</name>
    <name type="common">Rhodopseudomonas acidophila</name>
    <dbReference type="NCBI Taxonomy" id="1074"/>
    <lineage>
        <taxon>Bacteria</taxon>
        <taxon>Pseudomonadati</taxon>
        <taxon>Pseudomonadota</taxon>
        <taxon>Alphaproteobacteria</taxon>
        <taxon>Hyphomicrobiales</taxon>
        <taxon>Rhodoblastaceae</taxon>
        <taxon>Rhodoblastus</taxon>
    </lineage>
</organism>
<protein>
    <recommendedName>
        <fullName evidence="5">Blue-light-activated histidine kinase</fullName>
        <ecNumber evidence="4">2.1.1.80</ecNumber>
        <ecNumber evidence="3">2.7.13.3</ecNumber>
    </recommendedName>
</protein>
<dbReference type="InterPro" id="IPR022641">
    <property type="entry name" value="CheR_N"/>
</dbReference>
<dbReference type="GO" id="GO:0004673">
    <property type="term" value="F:protein histidine kinase activity"/>
    <property type="evidence" value="ECO:0007669"/>
    <property type="project" value="UniProtKB-EC"/>
</dbReference>
<dbReference type="Pfam" id="PF07536">
    <property type="entry name" value="HWE_HK"/>
    <property type="match status" value="1"/>
</dbReference>
<comment type="caution">
    <text evidence="13">Lacks conserved residue(s) required for the propagation of feature annotation.</text>
</comment>
<evidence type="ECO:0000256" key="1">
    <source>
        <dbReference type="ARBA" id="ARBA00000085"/>
    </source>
</evidence>
<dbReference type="Pfam" id="PF03705">
    <property type="entry name" value="CheR_N"/>
    <property type="match status" value="1"/>
</dbReference>
<sequence length="1035" mass="113630">MAQNGESRSLPRIPVVGVGASAGGAEALQRLFEALPADLDLAYIVLVDLDPGHGGELSAILARRTAMPVAPVNEPKPITANCIYVLPPDRRLLITDQEIAPAAFIEPRGQRSPVDEFFRSLADQHGDGFAIVLSGGGSDGALGVRAIRENGGIALAQDPNEAEFGSMPRAAIASGVDFVAPISGLARCLAELARSRPRAARQCEMADEAALRRILAQLRARLGQDFSGYKRATLLRRIARRMQVAQTARMEDYLAYLSDRPDEIGALFNDLLISVTSFFRDPAAFAALASEVIPLVFDAPGRDQAIRIWAPACATGEEAYSLAILLLEEAARREARPDIQIFATDLDEQALAVAREGRYPTAIATDVSEDRLRRFFMREGDQYRIRREVRDLVVFAAHSLLKDPPFSRINLISCRNLLIYLDRDLQKQVCSVLHYALLPNGFLFLGASESADSPSGLFTSIDRESRIFQALDRPRDKMLSPPRLFTPARGPETPNVARLPPATPTVNSSMHRQALEDIAPPSMLVDETHCIVNLSETCGKFVLHPSGPMTADAAEIVRPELRLELRAALRRAFESNQSTVTPPIPVQFDAKPRAVVLNVRPARRDDGARGAMAIFLEGGEVEPAASDAGLSSEQSAVVAQLREELHATRTALRATREQYEAATEELRAANEELQSINEEYRSTAEELETSKEELQSINEEFQTLNTELKLKLELVSRAHNDLQNLMSATDVSTMFLDSTLRIQRFTPRMAELFNIVAGDEGRPVTDFTHRLEYPDLVADAQRVLADLIPLERTVRTTGGRWFMIRLRPYRTLDDKIEGVVATFVDVTDRLESEEAWTARHRLLLDELAHRVKNTLAVAQAIVRQTLRDSGANPAALAALDERLSALGRTHALLVESEWRGASLDNVARDQLQPYLGGGRAAVQLSGPPVILSPALATPLGLAIHELGTNAAKHGALSAPEGRVLLSWRASDLSDGLRMLELTWKEQGGPPVREPSRRGSGLRLIERSISEARVEMEFRPEGLVCCIVAPLSEAER</sequence>
<reference evidence="19" key="1">
    <citation type="submission" date="2017-06" db="EMBL/GenBank/DDBJ databases">
        <authorList>
            <person name="Varghese N."/>
            <person name="Submissions S."/>
        </authorList>
    </citation>
    <scope>NUCLEOTIDE SEQUENCE [LARGE SCALE GENOMIC DNA]</scope>
    <source>
        <strain evidence="19">DSM 137</strain>
    </source>
</reference>
<evidence type="ECO:0000313" key="18">
    <source>
        <dbReference type="EMBL" id="SNB65425.1"/>
    </source>
</evidence>
<dbReference type="InterPro" id="IPR050903">
    <property type="entry name" value="Bact_Chemotaxis_MeTrfase"/>
</dbReference>
<dbReference type="InterPro" id="IPR022642">
    <property type="entry name" value="CheR_C"/>
</dbReference>
<dbReference type="InterPro" id="IPR011102">
    <property type="entry name" value="Sig_transdc_His_kinase_HWE"/>
</dbReference>
<evidence type="ECO:0000256" key="5">
    <source>
        <dbReference type="ARBA" id="ARBA00021740"/>
    </source>
</evidence>
<keyword evidence="12" id="KW-0067">ATP-binding</keyword>
<dbReference type="InterPro" id="IPR000780">
    <property type="entry name" value="CheR_MeTrfase"/>
</dbReference>
<dbReference type="PROSITE" id="PS50123">
    <property type="entry name" value="CHER"/>
    <property type="match status" value="1"/>
</dbReference>
<evidence type="ECO:0000256" key="10">
    <source>
        <dbReference type="ARBA" id="ARBA00022741"/>
    </source>
</evidence>
<dbReference type="PROSITE" id="PS50122">
    <property type="entry name" value="CHEB"/>
    <property type="match status" value="1"/>
</dbReference>
<comment type="catalytic activity">
    <reaction evidence="2">
        <text>L-glutamyl-[protein] + S-adenosyl-L-methionine = [protein]-L-glutamate 5-O-methyl ester + S-adenosyl-L-homocysteine</text>
        <dbReference type="Rhea" id="RHEA:24452"/>
        <dbReference type="Rhea" id="RHEA-COMP:10208"/>
        <dbReference type="Rhea" id="RHEA-COMP:10311"/>
        <dbReference type="ChEBI" id="CHEBI:29973"/>
        <dbReference type="ChEBI" id="CHEBI:57856"/>
        <dbReference type="ChEBI" id="CHEBI:59789"/>
        <dbReference type="ChEBI" id="CHEBI:82795"/>
        <dbReference type="EC" id="2.1.1.80"/>
    </reaction>
</comment>
<dbReference type="Gene3D" id="3.40.50.150">
    <property type="entry name" value="Vaccinia Virus protein VP39"/>
    <property type="match status" value="1"/>
</dbReference>
<comment type="catalytic activity">
    <reaction evidence="1">
        <text>ATP + protein L-histidine = ADP + protein N-phospho-L-histidine.</text>
        <dbReference type="EC" id="2.7.13.3"/>
    </reaction>
</comment>
<dbReference type="InterPro" id="IPR036804">
    <property type="entry name" value="CheR_N_sf"/>
</dbReference>
<feature type="domain" description="CheR-type methyltransferase" evidence="17">
    <location>
        <begin position="208"/>
        <end position="450"/>
    </location>
</feature>
<dbReference type="SUPFAM" id="SSF53335">
    <property type="entry name" value="S-adenosyl-L-methionine-dependent methyltransferases"/>
    <property type="match status" value="1"/>
</dbReference>
<evidence type="ECO:0000256" key="14">
    <source>
        <dbReference type="SAM" id="Coils"/>
    </source>
</evidence>
<dbReference type="GO" id="GO:0008984">
    <property type="term" value="F:protein-glutamate methylesterase activity"/>
    <property type="evidence" value="ECO:0007669"/>
    <property type="project" value="InterPro"/>
</dbReference>
<dbReference type="Pfam" id="PF01339">
    <property type="entry name" value="CheB_methylest"/>
    <property type="match status" value="1"/>
</dbReference>
<dbReference type="SMART" id="SM00138">
    <property type="entry name" value="MeTrc"/>
    <property type="match status" value="1"/>
</dbReference>
<keyword evidence="6" id="KW-0597">Phosphoprotein</keyword>
<dbReference type="Gene3D" id="1.10.155.10">
    <property type="entry name" value="Chemotaxis receptor methyltransferase CheR, N-terminal domain"/>
    <property type="match status" value="1"/>
</dbReference>
<keyword evidence="14" id="KW-0175">Coiled coil</keyword>
<dbReference type="CDD" id="cd16434">
    <property type="entry name" value="CheB-CheR_fusion"/>
    <property type="match status" value="1"/>
</dbReference>
<keyword evidence="8" id="KW-0808">Transferase</keyword>
<keyword evidence="19" id="KW-1185">Reference proteome</keyword>
<evidence type="ECO:0000256" key="4">
    <source>
        <dbReference type="ARBA" id="ARBA00012534"/>
    </source>
</evidence>
<dbReference type="SUPFAM" id="SSF52738">
    <property type="entry name" value="Methylesterase CheB, C-terminal domain"/>
    <property type="match status" value="1"/>
</dbReference>
<accession>A0A212R0K1</accession>
<dbReference type="GO" id="GO:0006935">
    <property type="term" value="P:chemotaxis"/>
    <property type="evidence" value="ECO:0007669"/>
    <property type="project" value="InterPro"/>
</dbReference>
<keyword evidence="9" id="KW-0949">S-adenosyl-L-methionine</keyword>
<dbReference type="SUPFAM" id="SSF47757">
    <property type="entry name" value="Chemotaxis receptor methyltransferase CheR, N-terminal domain"/>
    <property type="match status" value="1"/>
</dbReference>
<evidence type="ECO:0000313" key="19">
    <source>
        <dbReference type="Proteomes" id="UP000198418"/>
    </source>
</evidence>
<dbReference type="SMART" id="SM00091">
    <property type="entry name" value="PAS"/>
    <property type="match status" value="2"/>
</dbReference>
<dbReference type="InterPro" id="IPR000673">
    <property type="entry name" value="Sig_transdc_resp-reg_Me-estase"/>
</dbReference>
<dbReference type="Gene3D" id="3.40.50.180">
    <property type="entry name" value="Methylesterase CheB, C-terminal domain"/>
    <property type="match status" value="1"/>
</dbReference>
<feature type="domain" description="CheB-type methylesterase" evidence="16">
    <location>
        <begin position="9"/>
        <end position="175"/>
    </location>
</feature>
<dbReference type="RefSeq" id="WP_088519745.1">
    <property type="nucleotide sequence ID" value="NZ_FYDG01000002.1"/>
</dbReference>
<dbReference type="PRINTS" id="PR00996">
    <property type="entry name" value="CHERMTFRASE"/>
</dbReference>
<evidence type="ECO:0000256" key="8">
    <source>
        <dbReference type="ARBA" id="ARBA00022679"/>
    </source>
</evidence>
<dbReference type="Gene3D" id="3.30.565.10">
    <property type="entry name" value="Histidine kinase-like ATPase, C-terminal domain"/>
    <property type="match status" value="1"/>
</dbReference>
<keyword evidence="10" id="KW-0547">Nucleotide-binding</keyword>
<evidence type="ECO:0000256" key="12">
    <source>
        <dbReference type="ARBA" id="ARBA00022840"/>
    </source>
</evidence>
<dbReference type="InterPro" id="IPR036890">
    <property type="entry name" value="HATPase_C_sf"/>
</dbReference>
<feature type="coiled-coil region" evidence="14">
    <location>
        <begin position="638"/>
        <end position="711"/>
    </location>
</feature>
<evidence type="ECO:0000256" key="7">
    <source>
        <dbReference type="ARBA" id="ARBA00022603"/>
    </source>
</evidence>
<evidence type="ECO:0000259" key="16">
    <source>
        <dbReference type="PROSITE" id="PS50122"/>
    </source>
</evidence>
<dbReference type="PANTHER" id="PTHR24422">
    <property type="entry name" value="CHEMOTAXIS PROTEIN METHYLTRANSFERASE"/>
    <property type="match status" value="1"/>
</dbReference>
<evidence type="ECO:0000256" key="3">
    <source>
        <dbReference type="ARBA" id="ARBA00012438"/>
    </source>
</evidence>
<evidence type="ECO:0000256" key="6">
    <source>
        <dbReference type="ARBA" id="ARBA00022553"/>
    </source>
</evidence>
<evidence type="ECO:0000256" key="2">
    <source>
        <dbReference type="ARBA" id="ARBA00001541"/>
    </source>
</evidence>
<keyword evidence="11" id="KW-0418">Kinase</keyword>
<dbReference type="EC" id="2.1.1.80" evidence="4"/>
<evidence type="ECO:0000256" key="11">
    <source>
        <dbReference type="ARBA" id="ARBA00022777"/>
    </source>
</evidence>
<dbReference type="GO" id="GO:0005524">
    <property type="term" value="F:ATP binding"/>
    <property type="evidence" value="ECO:0007669"/>
    <property type="project" value="UniProtKB-KW"/>
</dbReference>